<dbReference type="Proteomes" id="UP000054018">
    <property type="component" value="Unassembled WGS sequence"/>
</dbReference>
<evidence type="ECO:0000313" key="2">
    <source>
        <dbReference type="EMBL" id="KIK17800.1"/>
    </source>
</evidence>
<gene>
    <name evidence="2" type="ORF">PISMIDRAFT_110715</name>
</gene>
<keyword evidence="3" id="KW-1185">Reference proteome</keyword>
<dbReference type="AlphaFoldDB" id="A0A0C9XZ32"/>
<evidence type="ECO:0000313" key="3">
    <source>
        <dbReference type="Proteomes" id="UP000054018"/>
    </source>
</evidence>
<name>A0A0C9XZ32_9AGAM</name>
<accession>A0A0C9XZ32</accession>
<dbReference type="InterPro" id="IPR004875">
    <property type="entry name" value="DDE_SF_endonuclease_dom"/>
</dbReference>
<evidence type="ECO:0000259" key="1">
    <source>
        <dbReference type="Pfam" id="PF03184"/>
    </source>
</evidence>
<dbReference type="Pfam" id="PF03184">
    <property type="entry name" value="DDE_1"/>
    <property type="match status" value="1"/>
</dbReference>
<feature type="domain" description="DDE-1" evidence="1">
    <location>
        <begin position="3"/>
        <end position="80"/>
    </location>
</feature>
<proteinExistence type="predicted"/>
<dbReference type="STRING" id="765257.A0A0C9XZ32"/>
<dbReference type="HOGENOM" id="CLU_088458_4_2_1"/>
<feature type="non-terminal residue" evidence="2">
    <location>
        <position position="88"/>
    </location>
</feature>
<reference evidence="2 3" key="1">
    <citation type="submission" date="2014-04" db="EMBL/GenBank/DDBJ databases">
        <authorList>
            <consortium name="DOE Joint Genome Institute"/>
            <person name="Kuo A."/>
            <person name="Kohler A."/>
            <person name="Costa M.D."/>
            <person name="Nagy L.G."/>
            <person name="Floudas D."/>
            <person name="Copeland A."/>
            <person name="Barry K.W."/>
            <person name="Cichocki N."/>
            <person name="Veneault-Fourrey C."/>
            <person name="LaButti K."/>
            <person name="Lindquist E.A."/>
            <person name="Lipzen A."/>
            <person name="Lundell T."/>
            <person name="Morin E."/>
            <person name="Murat C."/>
            <person name="Sun H."/>
            <person name="Tunlid A."/>
            <person name="Henrissat B."/>
            <person name="Grigoriev I.V."/>
            <person name="Hibbett D.S."/>
            <person name="Martin F."/>
            <person name="Nordberg H.P."/>
            <person name="Cantor M.N."/>
            <person name="Hua S.X."/>
        </authorList>
    </citation>
    <scope>NUCLEOTIDE SEQUENCE [LARGE SCALE GENOMIC DNA]</scope>
    <source>
        <strain evidence="2 3">441</strain>
    </source>
</reference>
<reference evidence="3" key="2">
    <citation type="submission" date="2015-01" db="EMBL/GenBank/DDBJ databases">
        <title>Evolutionary Origins and Diversification of the Mycorrhizal Mutualists.</title>
        <authorList>
            <consortium name="DOE Joint Genome Institute"/>
            <consortium name="Mycorrhizal Genomics Consortium"/>
            <person name="Kohler A."/>
            <person name="Kuo A."/>
            <person name="Nagy L.G."/>
            <person name="Floudas D."/>
            <person name="Copeland A."/>
            <person name="Barry K.W."/>
            <person name="Cichocki N."/>
            <person name="Veneault-Fourrey C."/>
            <person name="LaButti K."/>
            <person name="Lindquist E.A."/>
            <person name="Lipzen A."/>
            <person name="Lundell T."/>
            <person name="Morin E."/>
            <person name="Murat C."/>
            <person name="Riley R."/>
            <person name="Ohm R."/>
            <person name="Sun H."/>
            <person name="Tunlid A."/>
            <person name="Henrissat B."/>
            <person name="Grigoriev I.V."/>
            <person name="Hibbett D.S."/>
            <person name="Martin F."/>
        </authorList>
    </citation>
    <scope>NUCLEOTIDE SEQUENCE [LARGE SCALE GENOMIC DNA]</scope>
    <source>
        <strain evidence="3">441</strain>
    </source>
</reference>
<protein>
    <recommendedName>
        <fullName evidence="1">DDE-1 domain-containing protein</fullName>
    </recommendedName>
</protein>
<dbReference type="OrthoDB" id="162969at2759"/>
<organism evidence="2 3">
    <name type="scientific">Pisolithus microcarpus 441</name>
    <dbReference type="NCBI Taxonomy" id="765257"/>
    <lineage>
        <taxon>Eukaryota</taxon>
        <taxon>Fungi</taxon>
        <taxon>Dikarya</taxon>
        <taxon>Basidiomycota</taxon>
        <taxon>Agaricomycotina</taxon>
        <taxon>Agaricomycetes</taxon>
        <taxon>Agaricomycetidae</taxon>
        <taxon>Boletales</taxon>
        <taxon>Sclerodermatineae</taxon>
        <taxon>Pisolithaceae</taxon>
        <taxon>Pisolithus</taxon>
    </lineage>
</organism>
<dbReference type="EMBL" id="KN833819">
    <property type="protein sequence ID" value="KIK17800.1"/>
    <property type="molecule type" value="Genomic_DNA"/>
</dbReference>
<dbReference type="GO" id="GO:0003676">
    <property type="term" value="F:nucleic acid binding"/>
    <property type="evidence" value="ECO:0007669"/>
    <property type="project" value="InterPro"/>
</dbReference>
<sequence>MPRNVKLEYFEPKLTSHIQPDDAGITQTLKALYQKAFCLWAIDLDEAGEAEIYKINLLEAMMMVMEAWNNVQLTTIVNCWNHTKIQPE</sequence>